<feature type="domain" description="General stress protein FMN-binding split barrel" evidence="1">
    <location>
        <begin position="6"/>
        <end position="136"/>
    </location>
</feature>
<dbReference type="Proteomes" id="UP000181962">
    <property type="component" value="Chromosome"/>
</dbReference>
<dbReference type="RefSeq" id="WP_038937324.1">
    <property type="nucleotide sequence ID" value="NZ_CP017637.1"/>
</dbReference>
<accession>A0A0A3XZ97</accession>
<dbReference type="PANTHER" id="PTHR34818">
    <property type="entry name" value="PROTEIN BLI-3"/>
    <property type="match status" value="1"/>
</dbReference>
<evidence type="ECO:0000313" key="4">
    <source>
        <dbReference type="Proteomes" id="UP000030377"/>
    </source>
</evidence>
<dbReference type="Gene3D" id="2.30.110.10">
    <property type="entry name" value="Electron Transport, Fmn-binding Protein, Chain A"/>
    <property type="match status" value="1"/>
</dbReference>
<dbReference type="EMBL" id="CP017637">
    <property type="protein sequence ID" value="APG09658.1"/>
    <property type="molecule type" value="Genomic_DNA"/>
</dbReference>
<dbReference type="AlphaFoldDB" id="A0A0A3XZ97"/>
<dbReference type="InterPro" id="IPR038725">
    <property type="entry name" value="YdaG_split_barrel_FMN-bd"/>
</dbReference>
<gene>
    <name evidence="2" type="ORF">BKD09_15065</name>
    <name evidence="3" type="ORF">MA20_11020</name>
</gene>
<evidence type="ECO:0000313" key="3">
    <source>
        <dbReference type="EMBL" id="KGT79710.1"/>
    </source>
</evidence>
<sequence length="143" mass="15809">MSKKSLAEIAKEMAGIDIAILSTHTENGEIANRPMSNNGDVAYDGTSHYFTYEKSRTVSDIQRNPNVALGFSSEAGLFAEGIYVAVEGTAELIRDKAVFHQHWTSDLDKWFENGVDTPGIVLIKVKLNRATYWKGREEGEVGL</sequence>
<dbReference type="EMBL" id="JRPN01000009">
    <property type="protein sequence ID" value="KGT79710.1"/>
    <property type="molecule type" value="Genomic_DNA"/>
</dbReference>
<dbReference type="Pfam" id="PF16242">
    <property type="entry name" value="Pyrid_ox_like"/>
    <property type="match status" value="1"/>
</dbReference>
<evidence type="ECO:0000259" key="1">
    <source>
        <dbReference type="Pfam" id="PF16242"/>
    </source>
</evidence>
<evidence type="ECO:0000313" key="5">
    <source>
        <dbReference type="Proteomes" id="UP000181962"/>
    </source>
</evidence>
<dbReference type="PANTHER" id="PTHR34818:SF1">
    <property type="entry name" value="PROTEIN BLI-3"/>
    <property type="match status" value="1"/>
</dbReference>
<dbReference type="InterPro" id="IPR052917">
    <property type="entry name" value="Stress-Dev_Protein"/>
</dbReference>
<name>A0A0A3XZ97_BRAJP</name>
<reference evidence="2 5" key="2">
    <citation type="submission" date="2016-11" db="EMBL/GenBank/DDBJ databases">
        <title>Complete Genome Sequence of Bradyrhizobium sp. strain J5, an isolated from soybean nodule in Hokkaido.</title>
        <authorList>
            <person name="Kanehara K."/>
        </authorList>
    </citation>
    <scope>NUCLEOTIDE SEQUENCE [LARGE SCALE GENOMIC DNA]</scope>
    <source>
        <strain evidence="2 5">J5</strain>
    </source>
</reference>
<dbReference type="InterPro" id="IPR012349">
    <property type="entry name" value="Split_barrel_FMN-bd"/>
</dbReference>
<protein>
    <submittedName>
        <fullName evidence="3">Pyridoxamine 5'-phosphate oxidase</fullName>
    </submittedName>
</protein>
<dbReference type="SUPFAM" id="SSF50475">
    <property type="entry name" value="FMN-binding split barrel"/>
    <property type="match status" value="1"/>
</dbReference>
<reference evidence="3 4" key="1">
    <citation type="submission" date="2014-09" db="EMBL/GenBank/DDBJ databases">
        <title>Draft genome of Bradyrhizobium japonicum Is-34.</title>
        <authorList>
            <person name="Tsurumaru H."/>
            <person name="Yamakawa T."/>
            <person name="Hashimoto S."/>
            <person name="Okizaki K."/>
            <person name="Kanesaki Y."/>
            <person name="Yoshikawa H."/>
            <person name="Yajima S."/>
        </authorList>
    </citation>
    <scope>NUCLEOTIDE SEQUENCE [LARGE SCALE GENOMIC DNA]</scope>
    <source>
        <strain evidence="3 4">Is-34</strain>
    </source>
</reference>
<dbReference type="Proteomes" id="UP000030377">
    <property type="component" value="Unassembled WGS sequence"/>
</dbReference>
<evidence type="ECO:0000313" key="2">
    <source>
        <dbReference type="EMBL" id="APG09658.1"/>
    </source>
</evidence>
<organism evidence="3 4">
    <name type="scientific">Bradyrhizobium japonicum</name>
    <dbReference type="NCBI Taxonomy" id="375"/>
    <lineage>
        <taxon>Bacteria</taxon>
        <taxon>Pseudomonadati</taxon>
        <taxon>Pseudomonadota</taxon>
        <taxon>Alphaproteobacteria</taxon>
        <taxon>Hyphomicrobiales</taxon>
        <taxon>Nitrobacteraceae</taxon>
        <taxon>Bradyrhizobium</taxon>
    </lineage>
</organism>
<dbReference type="OrthoDB" id="1432662at2"/>
<proteinExistence type="predicted"/>
<dbReference type="STRING" id="375.BKD09_RS15065"/>